<dbReference type="GO" id="GO:0005886">
    <property type="term" value="C:plasma membrane"/>
    <property type="evidence" value="ECO:0007669"/>
    <property type="project" value="UniProtKB-SubCell"/>
</dbReference>
<dbReference type="PANTHER" id="PTHR34148:SF1">
    <property type="entry name" value="ADENOSYLCOBINAMIDE-GDP RIBAZOLETRANSFERASE"/>
    <property type="match status" value="1"/>
</dbReference>
<evidence type="ECO:0000256" key="15">
    <source>
        <dbReference type="ARBA" id="ARBA00032605"/>
    </source>
</evidence>
<comment type="similarity">
    <text evidence="4 19">Belongs to the CobS family.</text>
</comment>
<evidence type="ECO:0000313" key="20">
    <source>
        <dbReference type="EMBL" id="SDT40045.1"/>
    </source>
</evidence>
<evidence type="ECO:0000256" key="18">
    <source>
        <dbReference type="ARBA" id="ARBA00049504"/>
    </source>
</evidence>
<keyword evidence="12 19" id="KW-1133">Transmembrane helix</keyword>
<protein>
    <recommendedName>
        <fullName evidence="6 19">Adenosylcobinamide-GDP ribazoletransferase</fullName>
        <ecNumber evidence="5 19">2.7.8.26</ecNumber>
    </recommendedName>
    <alternativeName>
        <fullName evidence="16 19">Cobalamin synthase</fullName>
    </alternativeName>
    <alternativeName>
        <fullName evidence="15 19">Cobalamin-5'-phosphate synthase</fullName>
    </alternativeName>
</protein>
<feature type="transmembrane region" description="Helical" evidence="19">
    <location>
        <begin position="173"/>
        <end position="202"/>
    </location>
</feature>
<reference evidence="20 21" key="1">
    <citation type="submission" date="2016-10" db="EMBL/GenBank/DDBJ databases">
        <authorList>
            <person name="de Groot N.N."/>
        </authorList>
    </citation>
    <scope>NUCLEOTIDE SEQUENCE [LARGE SCALE GENOMIC DNA]</scope>
    <source>
        <strain evidence="20 21">DSM 21741</strain>
    </source>
</reference>
<keyword evidence="13 19" id="KW-0472">Membrane</keyword>
<dbReference type="GO" id="GO:0009236">
    <property type="term" value="P:cobalamin biosynthetic process"/>
    <property type="evidence" value="ECO:0007669"/>
    <property type="project" value="UniProtKB-UniRule"/>
</dbReference>
<evidence type="ECO:0000256" key="12">
    <source>
        <dbReference type="ARBA" id="ARBA00022989"/>
    </source>
</evidence>
<evidence type="ECO:0000256" key="1">
    <source>
        <dbReference type="ARBA" id="ARBA00001946"/>
    </source>
</evidence>
<feature type="transmembrane region" description="Helical" evidence="19">
    <location>
        <begin position="240"/>
        <end position="263"/>
    </location>
</feature>
<evidence type="ECO:0000256" key="2">
    <source>
        <dbReference type="ARBA" id="ARBA00004651"/>
    </source>
</evidence>
<dbReference type="GO" id="GO:0051073">
    <property type="term" value="F:adenosylcobinamide-GDP ribazoletransferase activity"/>
    <property type="evidence" value="ECO:0007669"/>
    <property type="project" value="UniProtKB-UniRule"/>
</dbReference>
<comment type="cofactor">
    <cofactor evidence="1 19">
        <name>Mg(2+)</name>
        <dbReference type="ChEBI" id="CHEBI:18420"/>
    </cofactor>
</comment>
<keyword evidence="7 19" id="KW-1003">Cell membrane</keyword>
<keyword evidence="11 19" id="KW-0460">Magnesium</keyword>
<evidence type="ECO:0000256" key="19">
    <source>
        <dbReference type="HAMAP-Rule" id="MF_00719"/>
    </source>
</evidence>
<comment type="pathway">
    <text evidence="3 19">Cofactor biosynthesis; adenosylcobalamin biosynthesis; adenosylcobalamin from cob(II)yrinate a,c-diamide: step 7/7.</text>
</comment>
<evidence type="ECO:0000256" key="9">
    <source>
        <dbReference type="ARBA" id="ARBA00022679"/>
    </source>
</evidence>
<evidence type="ECO:0000256" key="13">
    <source>
        <dbReference type="ARBA" id="ARBA00023136"/>
    </source>
</evidence>
<dbReference type="STRING" id="546871.SAMN04488543_4169"/>
<evidence type="ECO:0000256" key="4">
    <source>
        <dbReference type="ARBA" id="ARBA00010561"/>
    </source>
</evidence>
<keyword evidence="21" id="KW-1185">Reference proteome</keyword>
<evidence type="ECO:0000256" key="6">
    <source>
        <dbReference type="ARBA" id="ARBA00015850"/>
    </source>
</evidence>
<evidence type="ECO:0000313" key="21">
    <source>
        <dbReference type="Proteomes" id="UP000199092"/>
    </source>
</evidence>
<keyword evidence="9 19" id="KW-0808">Transferase</keyword>
<feature type="transmembrane region" description="Helical" evidence="19">
    <location>
        <begin position="50"/>
        <end position="79"/>
    </location>
</feature>
<dbReference type="Pfam" id="PF02654">
    <property type="entry name" value="CobS"/>
    <property type="match status" value="1"/>
</dbReference>
<sequence length="264" mass="25408">MARRPGPRAAALRLAVGTLTVLPTGAVEVDRATARGAMLLGPVAVVPLALVAALVGGAGAALALPGSAVGLLVVAALALGTRALHLDGLADTVDGLGAGWDRERALEVMRRGDVGPMGVVALVLVLGLQAVAAGSVVTGWTTALGLAVLVCCSRAALAVVCRTGVPAARASGLGAAVAGTVPVAAAAVVWLGVGALLALTWALLGGSVVGGLVSALLALTAAGLLVGWCRRRLGGVTGDVMGAAVEVTLTVLLLGAAATGGWAS</sequence>
<evidence type="ECO:0000256" key="10">
    <source>
        <dbReference type="ARBA" id="ARBA00022692"/>
    </source>
</evidence>
<dbReference type="Proteomes" id="UP000199092">
    <property type="component" value="Chromosome I"/>
</dbReference>
<evidence type="ECO:0000256" key="11">
    <source>
        <dbReference type="ARBA" id="ARBA00022842"/>
    </source>
</evidence>
<organism evidence="20 21">
    <name type="scientific">Friedmanniella luteola</name>
    <dbReference type="NCBI Taxonomy" id="546871"/>
    <lineage>
        <taxon>Bacteria</taxon>
        <taxon>Bacillati</taxon>
        <taxon>Actinomycetota</taxon>
        <taxon>Actinomycetes</taxon>
        <taxon>Propionibacteriales</taxon>
        <taxon>Nocardioidaceae</taxon>
        <taxon>Friedmanniella</taxon>
    </lineage>
</organism>
<name>A0A1H2A1Z7_9ACTN</name>
<keyword evidence="8 19" id="KW-0169">Cobalamin biosynthesis</keyword>
<comment type="function">
    <text evidence="14 19">Joins adenosylcobinamide-GDP and alpha-ribazole to generate adenosylcobalamin (Ado-cobalamin). Also synthesizes adenosylcobalamin 5'-phosphate from adenosylcobinamide-GDP and alpha-ribazole 5'-phosphate.</text>
</comment>
<comment type="subcellular location">
    <subcellularLocation>
        <location evidence="2 19">Cell membrane</location>
        <topology evidence="2 19">Multi-pass membrane protein</topology>
    </subcellularLocation>
</comment>
<dbReference type="GO" id="GO:0008818">
    <property type="term" value="F:cobalamin 5'-phosphate synthase activity"/>
    <property type="evidence" value="ECO:0007669"/>
    <property type="project" value="UniProtKB-UniRule"/>
</dbReference>
<feature type="transmembrane region" description="Helical" evidence="19">
    <location>
        <begin position="114"/>
        <end position="137"/>
    </location>
</feature>
<dbReference type="PANTHER" id="PTHR34148">
    <property type="entry name" value="ADENOSYLCOBINAMIDE-GDP RIBAZOLETRANSFERASE"/>
    <property type="match status" value="1"/>
</dbReference>
<dbReference type="EMBL" id="LT629749">
    <property type="protein sequence ID" value="SDT40045.1"/>
    <property type="molecule type" value="Genomic_DNA"/>
</dbReference>
<dbReference type="EC" id="2.7.8.26" evidence="5 19"/>
<keyword evidence="10 19" id="KW-0812">Transmembrane</keyword>
<dbReference type="RefSeq" id="WP_091415717.1">
    <property type="nucleotide sequence ID" value="NZ_LT629749.1"/>
</dbReference>
<gene>
    <name evidence="19" type="primary">cobS</name>
    <name evidence="20" type="ORF">SAMN04488543_4169</name>
</gene>
<evidence type="ECO:0000256" key="3">
    <source>
        <dbReference type="ARBA" id="ARBA00004663"/>
    </source>
</evidence>
<dbReference type="InterPro" id="IPR003805">
    <property type="entry name" value="CobS"/>
</dbReference>
<accession>A0A1H2A1Z7</accession>
<feature type="transmembrane region" description="Helical" evidence="19">
    <location>
        <begin position="208"/>
        <end position="228"/>
    </location>
</feature>
<evidence type="ECO:0000256" key="5">
    <source>
        <dbReference type="ARBA" id="ARBA00013200"/>
    </source>
</evidence>
<dbReference type="AlphaFoldDB" id="A0A1H2A1Z7"/>
<evidence type="ECO:0000256" key="17">
    <source>
        <dbReference type="ARBA" id="ARBA00048623"/>
    </source>
</evidence>
<comment type="catalytic activity">
    <reaction evidence="18 19">
        <text>alpha-ribazole 5'-phosphate + adenosylcob(III)inamide-GDP = adenosylcob(III)alamin 5'-phosphate + GMP + H(+)</text>
        <dbReference type="Rhea" id="RHEA:23560"/>
        <dbReference type="ChEBI" id="CHEBI:15378"/>
        <dbReference type="ChEBI" id="CHEBI:57918"/>
        <dbReference type="ChEBI" id="CHEBI:58115"/>
        <dbReference type="ChEBI" id="CHEBI:60487"/>
        <dbReference type="ChEBI" id="CHEBI:60493"/>
        <dbReference type="EC" id="2.7.8.26"/>
    </reaction>
</comment>
<evidence type="ECO:0000256" key="16">
    <source>
        <dbReference type="ARBA" id="ARBA00032853"/>
    </source>
</evidence>
<evidence type="ECO:0000256" key="7">
    <source>
        <dbReference type="ARBA" id="ARBA00022475"/>
    </source>
</evidence>
<comment type="catalytic activity">
    <reaction evidence="17 19">
        <text>alpha-ribazole + adenosylcob(III)inamide-GDP = adenosylcob(III)alamin + GMP + H(+)</text>
        <dbReference type="Rhea" id="RHEA:16049"/>
        <dbReference type="ChEBI" id="CHEBI:10329"/>
        <dbReference type="ChEBI" id="CHEBI:15378"/>
        <dbReference type="ChEBI" id="CHEBI:18408"/>
        <dbReference type="ChEBI" id="CHEBI:58115"/>
        <dbReference type="ChEBI" id="CHEBI:60487"/>
        <dbReference type="EC" id="2.7.8.26"/>
    </reaction>
</comment>
<proteinExistence type="inferred from homology"/>
<dbReference type="UniPathway" id="UPA00148">
    <property type="reaction ID" value="UER00238"/>
</dbReference>
<dbReference type="HAMAP" id="MF_00719">
    <property type="entry name" value="CobS"/>
    <property type="match status" value="1"/>
</dbReference>
<evidence type="ECO:0000256" key="14">
    <source>
        <dbReference type="ARBA" id="ARBA00025228"/>
    </source>
</evidence>
<dbReference type="OrthoDB" id="9794223at2"/>
<evidence type="ECO:0000256" key="8">
    <source>
        <dbReference type="ARBA" id="ARBA00022573"/>
    </source>
</evidence>
<feature type="transmembrane region" description="Helical" evidence="19">
    <location>
        <begin position="143"/>
        <end position="161"/>
    </location>
</feature>